<sequence>MQGGRFTLLSGPIPWIMLEYDEGLIARSGADPEQLLQSFLDHGYKIGVGGFHHPGVSLQVRDIPAEEECAAGECVLFMTLEGSPYALSGWAR</sequence>
<name>A0AAW1PEH2_9CHLO</name>
<dbReference type="EMBL" id="JALJOR010000014">
    <property type="protein sequence ID" value="KAK9806189.1"/>
    <property type="molecule type" value="Genomic_DNA"/>
</dbReference>
<comment type="caution">
    <text evidence="1">The sequence shown here is derived from an EMBL/GenBank/DDBJ whole genome shotgun (WGS) entry which is preliminary data.</text>
</comment>
<evidence type="ECO:0000313" key="2">
    <source>
        <dbReference type="Proteomes" id="UP001489004"/>
    </source>
</evidence>
<proteinExistence type="predicted"/>
<accession>A0AAW1PEH2</accession>
<organism evidence="1 2">
    <name type="scientific">[Myrmecia] bisecta</name>
    <dbReference type="NCBI Taxonomy" id="41462"/>
    <lineage>
        <taxon>Eukaryota</taxon>
        <taxon>Viridiplantae</taxon>
        <taxon>Chlorophyta</taxon>
        <taxon>core chlorophytes</taxon>
        <taxon>Trebouxiophyceae</taxon>
        <taxon>Trebouxiales</taxon>
        <taxon>Trebouxiaceae</taxon>
        <taxon>Myrmecia</taxon>
    </lineage>
</organism>
<gene>
    <name evidence="1" type="ORF">WJX72_004723</name>
</gene>
<reference evidence="1 2" key="1">
    <citation type="journal article" date="2024" name="Nat. Commun.">
        <title>Phylogenomics reveals the evolutionary origins of lichenization in chlorophyte algae.</title>
        <authorList>
            <person name="Puginier C."/>
            <person name="Libourel C."/>
            <person name="Otte J."/>
            <person name="Skaloud P."/>
            <person name="Haon M."/>
            <person name="Grisel S."/>
            <person name="Petersen M."/>
            <person name="Berrin J.G."/>
            <person name="Delaux P.M."/>
            <person name="Dal Grande F."/>
            <person name="Keller J."/>
        </authorList>
    </citation>
    <scope>NUCLEOTIDE SEQUENCE [LARGE SCALE GENOMIC DNA]</scope>
    <source>
        <strain evidence="1 2">SAG 2043</strain>
    </source>
</reference>
<keyword evidence="2" id="KW-1185">Reference proteome</keyword>
<protein>
    <submittedName>
        <fullName evidence="1">Uncharacterized protein</fullName>
    </submittedName>
</protein>
<dbReference type="Proteomes" id="UP001489004">
    <property type="component" value="Unassembled WGS sequence"/>
</dbReference>
<dbReference type="AlphaFoldDB" id="A0AAW1PEH2"/>
<evidence type="ECO:0000313" key="1">
    <source>
        <dbReference type="EMBL" id="KAK9806189.1"/>
    </source>
</evidence>